<dbReference type="Proteomes" id="UP000265745">
    <property type="component" value="Unassembled WGS sequence"/>
</dbReference>
<dbReference type="OrthoDB" id="6015083at2"/>
<dbReference type="EMBL" id="QJSA01000004">
    <property type="protein sequence ID" value="RHW21879.1"/>
    <property type="molecule type" value="Genomic_DNA"/>
</dbReference>
<dbReference type="RefSeq" id="WP_119700875.1">
    <property type="nucleotide sequence ID" value="NZ_QJSA01000004.1"/>
</dbReference>
<keyword evidence="2" id="KW-1185">Reference proteome</keyword>
<protein>
    <submittedName>
        <fullName evidence="1">Uncharacterized protein</fullName>
    </submittedName>
</protein>
<reference evidence="1 2" key="1">
    <citation type="submission" date="2018-06" db="EMBL/GenBank/DDBJ databases">
        <title>Pseudomonas jilinensis sp. nov., isolated from the production water of Jilin Oilfield in China.</title>
        <authorList>
            <person name="Wang J."/>
        </authorList>
    </citation>
    <scope>NUCLEOTIDE SEQUENCE [LARGE SCALE GENOMIC DNA]</scope>
    <source>
        <strain evidence="1 2">JS15-10A1</strain>
    </source>
</reference>
<sequence>MGFYSGSANDMAAVRAAFVDACVTEGWAWNGSNEMLSKGSMFLRLQIVSGYLTLLGRTSAGAGDAPSIVRMGQMGTAITWPVEYMFFIFDAEVYCVIRFGVDFYLWCAFGQSTVAGLPGTGMWVAASVHALAGNDPAMQPTGGPAASFFYGCPGIFWRDNVGGNATANDYWVHSNLDGQGWWSGQSLGAPPVGIRPAVPLPGLLPNNWNSEAVLLPIRAYKVRPSNRLSITVDLEHARYTRVDNYAPGEVIQIGGDRWMVLPFYRKNSAARDGSSVPAPHTGTLGWAVRYEGP</sequence>
<accession>A0A396RZI0</accession>
<comment type="caution">
    <text evidence="1">The sequence shown here is derived from an EMBL/GenBank/DDBJ whole genome shotgun (WGS) entry which is preliminary data.</text>
</comment>
<name>A0A396RZI0_9PSED</name>
<proteinExistence type="predicted"/>
<dbReference type="AlphaFoldDB" id="A0A396RZI0"/>
<evidence type="ECO:0000313" key="2">
    <source>
        <dbReference type="Proteomes" id="UP000265745"/>
    </source>
</evidence>
<gene>
    <name evidence="1" type="ORF">C2846_05295</name>
</gene>
<organism evidence="1 2">
    <name type="scientific">Pseudomonas jilinensis</name>
    <dbReference type="NCBI Taxonomy" id="2078689"/>
    <lineage>
        <taxon>Bacteria</taxon>
        <taxon>Pseudomonadati</taxon>
        <taxon>Pseudomonadota</taxon>
        <taxon>Gammaproteobacteria</taxon>
        <taxon>Pseudomonadales</taxon>
        <taxon>Pseudomonadaceae</taxon>
        <taxon>Pseudomonas</taxon>
    </lineage>
</organism>
<evidence type="ECO:0000313" key="1">
    <source>
        <dbReference type="EMBL" id="RHW21879.1"/>
    </source>
</evidence>